<evidence type="ECO:0000256" key="2">
    <source>
        <dbReference type="ARBA" id="ARBA00006654"/>
    </source>
</evidence>
<dbReference type="Pfam" id="PF02872">
    <property type="entry name" value="5_nucleotid_C"/>
    <property type="match status" value="1"/>
</dbReference>
<dbReference type="Pfam" id="PF00149">
    <property type="entry name" value="Metallophos"/>
    <property type="match status" value="1"/>
</dbReference>
<evidence type="ECO:0000256" key="8">
    <source>
        <dbReference type="ARBA" id="ARBA00022729"/>
    </source>
</evidence>
<dbReference type="FunFam" id="3.90.780.10:FF:000001">
    <property type="entry name" value="NT5E isoform 3"/>
    <property type="match status" value="1"/>
</dbReference>
<evidence type="ECO:0000256" key="12">
    <source>
        <dbReference type="RuleBase" id="RU362119"/>
    </source>
</evidence>
<dbReference type="EC" id="3.6.1.5" evidence="3"/>
<evidence type="ECO:0000256" key="1">
    <source>
        <dbReference type="ARBA" id="ARBA00004613"/>
    </source>
</evidence>
<protein>
    <recommendedName>
        <fullName evidence="3">apyrase</fullName>
        <ecNumber evidence="3">3.6.1.5</ecNumber>
    </recommendedName>
</protein>
<gene>
    <name evidence="15" type="ORF">TSIB3V08_LOCUS10551</name>
</gene>
<dbReference type="GO" id="GO:0004050">
    <property type="term" value="F:apyrase activity"/>
    <property type="evidence" value="ECO:0007669"/>
    <property type="project" value="UniProtKB-EC"/>
</dbReference>
<keyword evidence="7" id="KW-0479">Metal-binding</keyword>
<evidence type="ECO:0000256" key="3">
    <source>
        <dbReference type="ARBA" id="ARBA00012148"/>
    </source>
</evidence>
<dbReference type="InterPro" id="IPR008334">
    <property type="entry name" value="5'-Nucleotdase_C"/>
</dbReference>
<keyword evidence="9 12" id="KW-0547">Nucleotide-binding</keyword>
<dbReference type="Gene3D" id="3.90.780.10">
    <property type="entry name" value="5'-Nucleotidase, C-terminal domain"/>
    <property type="match status" value="1"/>
</dbReference>
<dbReference type="InterPro" id="IPR036907">
    <property type="entry name" value="5'-Nucleotdase_C_sf"/>
</dbReference>
<evidence type="ECO:0000256" key="4">
    <source>
        <dbReference type="ARBA" id="ARBA00022442"/>
    </source>
</evidence>
<dbReference type="GO" id="GO:0090729">
    <property type="term" value="F:toxin activity"/>
    <property type="evidence" value="ECO:0007669"/>
    <property type="project" value="UniProtKB-KW"/>
</dbReference>
<evidence type="ECO:0000259" key="14">
    <source>
        <dbReference type="Pfam" id="PF02872"/>
    </source>
</evidence>
<accession>A0A7R9B6R7</accession>
<evidence type="ECO:0000256" key="6">
    <source>
        <dbReference type="ARBA" id="ARBA00022656"/>
    </source>
</evidence>
<comment type="subcellular location">
    <subcellularLocation>
        <location evidence="1">Secreted</location>
    </subcellularLocation>
</comment>
<evidence type="ECO:0000256" key="7">
    <source>
        <dbReference type="ARBA" id="ARBA00022723"/>
    </source>
</evidence>
<dbReference type="PRINTS" id="PR01607">
    <property type="entry name" value="APYRASEFAMLY"/>
</dbReference>
<keyword evidence="10 12" id="KW-0378">Hydrolase</keyword>
<reference evidence="15" key="1">
    <citation type="submission" date="2020-11" db="EMBL/GenBank/DDBJ databases">
        <authorList>
            <person name="Tran Van P."/>
        </authorList>
    </citation>
    <scope>NUCLEOTIDE SEQUENCE</scope>
</reference>
<dbReference type="SUPFAM" id="SSF55816">
    <property type="entry name" value="5'-nucleotidase (syn. UDP-sugar hydrolase), C-terminal domain"/>
    <property type="match status" value="1"/>
</dbReference>
<evidence type="ECO:0000256" key="11">
    <source>
        <dbReference type="ARBA" id="ARBA00023240"/>
    </source>
</evidence>
<feature type="domain" description="5'-Nucleotidase C-terminal" evidence="14">
    <location>
        <begin position="416"/>
        <end position="613"/>
    </location>
</feature>
<evidence type="ECO:0000313" key="15">
    <source>
        <dbReference type="EMBL" id="CAD7266534.1"/>
    </source>
</evidence>
<sequence>MSAIGVSALCLLYLVLAIPALDAGDRRSQRSKRQSTDAKDGLFELSIIHLNDFHARFEQTSWSSGNCLKGQEGSCVGGIARLYTAIEELVAQRPNAIFLNAGDNFQGTLWYTLFKWNLTLEFMNLLPHDAMTLGNHEFDDKLAGVIPFIKGLNCPMVVANIDDSLEPRFQGLYNKSVVIERDGRKIGIVGYIIKTVDCLNPPVAPTRSRDNWMHPGRPVVPDDVVSCLNSPVALTGSRDNCMHPGRPVVPDDVVSCLNPPELSSTEKLRFLDEVEAVRSESARLKSQGVDIIVGLSHAGYGVDLVVAAQVPDIDVIVGGHSHTLLYTGTPPGGDIAEGPYPTVVTQASGKMVPIVQAYAFSKYLGNLTVWFDQEGEPVAWEGNPILMNQSFEEKGGILEKLSPWMEEVTTKGDVFVGTTKVYLNASSYACSMGECNLGDMFTQAMVEEYVDKASNGSWTYATIAIHNAGGFRSSIEETNYNEITFNDLVTCTPFLNTIDTLELQGRDLLQVLEKSVSNPFNSTASGGFNGKGFLQYAAVELSTTSALANYAAEAGLNVVYNLTRPIGERVVKVDALCAECRVPRYQPLNLDTWYRIVTNSYLAGGGDGYKVFEQNSRNHNIGRLDVEVFQDYIKKNSPIIQGLEGRIIMYQD</sequence>
<dbReference type="InterPro" id="IPR004843">
    <property type="entry name" value="Calcineurin-like_PHP"/>
</dbReference>
<feature type="signal peptide" evidence="12">
    <location>
        <begin position="1"/>
        <end position="17"/>
    </location>
</feature>
<dbReference type="GO" id="GO:0005576">
    <property type="term" value="C:extracellular region"/>
    <property type="evidence" value="ECO:0007669"/>
    <property type="project" value="UniProtKB-SubCell"/>
</dbReference>
<dbReference type="PANTHER" id="PTHR11575:SF32">
    <property type="entry name" value="APYRASE-LIKE PROTEIN"/>
    <property type="match status" value="1"/>
</dbReference>
<keyword evidence="4" id="KW-1201">Platelet aggregation inhibiting toxin</keyword>
<feature type="domain" description="Calcineurin-like phosphoesterase" evidence="13">
    <location>
        <begin position="46"/>
        <end position="323"/>
    </location>
</feature>
<keyword evidence="5" id="KW-0964">Secreted</keyword>
<dbReference type="GO" id="GO:0000166">
    <property type="term" value="F:nucleotide binding"/>
    <property type="evidence" value="ECO:0007669"/>
    <property type="project" value="UniProtKB-KW"/>
</dbReference>
<evidence type="ECO:0000256" key="9">
    <source>
        <dbReference type="ARBA" id="ARBA00022741"/>
    </source>
</evidence>
<dbReference type="InterPro" id="IPR006179">
    <property type="entry name" value="5_nucleotidase/apyrase"/>
</dbReference>
<organism evidence="15">
    <name type="scientific">Timema shepardi</name>
    <name type="common">Walking stick</name>
    <dbReference type="NCBI Taxonomy" id="629360"/>
    <lineage>
        <taxon>Eukaryota</taxon>
        <taxon>Metazoa</taxon>
        <taxon>Ecdysozoa</taxon>
        <taxon>Arthropoda</taxon>
        <taxon>Hexapoda</taxon>
        <taxon>Insecta</taxon>
        <taxon>Pterygota</taxon>
        <taxon>Neoptera</taxon>
        <taxon>Polyneoptera</taxon>
        <taxon>Phasmatodea</taxon>
        <taxon>Timematodea</taxon>
        <taxon>Timematoidea</taxon>
        <taxon>Timematidae</taxon>
        <taxon>Timema</taxon>
    </lineage>
</organism>
<dbReference type="GO" id="GO:0008253">
    <property type="term" value="F:5'-nucleotidase activity"/>
    <property type="evidence" value="ECO:0007669"/>
    <property type="project" value="TreeGrafter"/>
</dbReference>
<feature type="chain" id="PRO_5031592651" description="apyrase" evidence="12">
    <location>
        <begin position="18"/>
        <end position="652"/>
    </location>
</feature>
<dbReference type="InterPro" id="IPR029052">
    <property type="entry name" value="Metallo-depent_PP-like"/>
</dbReference>
<keyword evidence="8 12" id="KW-0732">Signal</keyword>
<evidence type="ECO:0000259" key="13">
    <source>
        <dbReference type="Pfam" id="PF00149"/>
    </source>
</evidence>
<dbReference type="GO" id="GO:0005886">
    <property type="term" value="C:plasma membrane"/>
    <property type="evidence" value="ECO:0007669"/>
    <property type="project" value="TreeGrafter"/>
</dbReference>
<dbReference type="GO" id="GO:0006196">
    <property type="term" value="P:AMP catabolic process"/>
    <property type="evidence" value="ECO:0007669"/>
    <property type="project" value="TreeGrafter"/>
</dbReference>
<keyword evidence="11" id="KW-1199">Hemostasis impairing toxin</keyword>
<name>A0A7R9B6R7_TIMSH</name>
<comment type="similarity">
    <text evidence="2 12">Belongs to the 5'-nucleotidase family.</text>
</comment>
<dbReference type="InterPro" id="IPR006146">
    <property type="entry name" value="5'-Nucleotdase_CS"/>
</dbReference>
<evidence type="ECO:0000256" key="5">
    <source>
        <dbReference type="ARBA" id="ARBA00022525"/>
    </source>
</evidence>
<keyword evidence="6" id="KW-0800">Toxin</keyword>
<dbReference type="CDD" id="cd07409">
    <property type="entry name" value="MPP_CD73_N"/>
    <property type="match status" value="1"/>
</dbReference>
<dbReference type="PROSITE" id="PS00786">
    <property type="entry name" value="5_NUCLEOTIDASE_2"/>
    <property type="match status" value="1"/>
</dbReference>
<proteinExistence type="inferred from homology"/>
<dbReference type="Gene3D" id="3.60.21.10">
    <property type="match status" value="2"/>
</dbReference>
<dbReference type="GO" id="GO:0046872">
    <property type="term" value="F:metal ion binding"/>
    <property type="evidence" value="ECO:0007669"/>
    <property type="project" value="UniProtKB-KW"/>
</dbReference>
<dbReference type="PANTHER" id="PTHR11575">
    <property type="entry name" value="5'-NUCLEOTIDASE-RELATED"/>
    <property type="match status" value="1"/>
</dbReference>
<dbReference type="EMBL" id="OC007150">
    <property type="protein sequence ID" value="CAD7266534.1"/>
    <property type="molecule type" value="Genomic_DNA"/>
</dbReference>
<dbReference type="AlphaFoldDB" id="A0A7R9B6R7"/>
<dbReference type="SUPFAM" id="SSF56300">
    <property type="entry name" value="Metallo-dependent phosphatases"/>
    <property type="match status" value="1"/>
</dbReference>
<evidence type="ECO:0000256" key="10">
    <source>
        <dbReference type="ARBA" id="ARBA00022801"/>
    </source>
</evidence>